<dbReference type="Pfam" id="PF02586">
    <property type="entry name" value="SRAP"/>
    <property type="match status" value="1"/>
</dbReference>
<keyword evidence="7" id="KW-0456">Lyase</keyword>
<reference evidence="9" key="1">
    <citation type="journal article" date="2014" name="Int. J. Syst. Evol. Microbiol.">
        <title>Complete genome sequence of Corynebacterium casei LMG S-19264T (=DSM 44701T), isolated from a smear-ripened cheese.</title>
        <authorList>
            <consortium name="US DOE Joint Genome Institute (JGI-PGF)"/>
            <person name="Walter F."/>
            <person name="Albersmeier A."/>
            <person name="Kalinowski J."/>
            <person name="Ruckert C."/>
        </authorList>
    </citation>
    <scope>NUCLEOTIDE SEQUENCE</scope>
    <source>
        <strain evidence="9">CCM 8711</strain>
    </source>
</reference>
<dbReference type="GO" id="GO:0003697">
    <property type="term" value="F:single-stranded DNA binding"/>
    <property type="evidence" value="ECO:0007669"/>
    <property type="project" value="InterPro"/>
</dbReference>
<dbReference type="GO" id="GO:0008233">
    <property type="term" value="F:peptidase activity"/>
    <property type="evidence" value="ECO:0007669"/>
    <property type="project" value="UniProtKB-KW"/>
</dbReference>
<dbReference type="RefSeq" id="WP_188417439.1">
    <property type="nucleotide sequence ID" value="NZ_BMDO01000007.1"/>
</dbReference>
<keyword evidence="2 8" id="KW-0645">Protease</keyword>
<dbReference type="PANTHER" id="PTHR13604:SF0">
    <property type="entry name" value="ABASIC SITE PROCESSING PROTEIN HMCES"/>
    <property type="match status" value="1"/>
</dbReference>
<dbReference type="PANTHER" id="PTHR13604">
    <property type="entry name" value="DC12-RELATED"/>
    <property type="match status" value="1"/>
</dbReference>
<name>A0A917N3V6_9SPHI</name>
<dbReference type="EC" id="3.4.-.-" evidence="8"/>
<dbReference type="InterPro" id="IPR003738">
    <property type="entry name" value="SRAP"/>
</dbReference>
<dbReference type="EMBL" id="BMDO01000007">
    <property type="protein sequence ID" value="GGI51397.1"/>
    <property type="molecule type" value="Genomic_DNA"/>
</dbReference>
<keyword evidence="3" id="KW-0227">DNA damage</keyword>
<reference evidence="9" key="2">
    <citation type="submission" date="2020-09" db="EMBL/GenBank/DDBJ databases">
        <authorList>
            <person name="Sun Q."/>
            <person name="Sedlacek I."/>
        </authorList>
    </citation>
    <scope>NUCLEOTIDE SEQUENCE</scope>
    <source>
        <strain evidence="9">CCM 8711</strain>
    </source>
</reference>
<protein>
    <recommendedName>
        <fullName evidence="8">Abasic site processing protein</fullName>
        <ecNumber evidence="8">3.4.-.-</ecNumber>
    </recommendedName>
</protein>
<dbReference type="Gene3D" id="3.90.1680.10">
    <property type="entry name" value="SOS response associated peptidase-like"/>
    <property type="match status" value="1"/>
</dbReference>
<evidence type="ECO:0000256" key="4">
    <source>
        <dbReference type="ARBA" id="ARBA00022801"/>
    </source>
</evidence>
<keyword evidence="4 8" id="KW-0378">Hydrolase</keyword>
<dbReference type="SUPFAM" id="SSF143081">
    <property type="entry name" value="BB1717-like"/>
    <property type="match status" value="1"/>
</dbReference>
<keyword evidence="5" id="KW-0190">Covalent protein-DNA linkage</keyword>
<dbReference type="AlphaFoldDB" id="A0A917N3V6"/>
<evidence type="ECO:0000256" key="8">
    <source>
        <dbReference type="RuleBase" id="RU364100"/>
    </source>
</evidence>
<organism evidence="9 10">
    <name type="scientific">Mucilaginibacter galii</name>
    <dbReference type="NCBI Taxonomy" id="2005073"/>
    <lineage>
        <taxon>Bacteria</taxon>
        <taxon>Pseudomonadati</taxon>
        <taxon>Bacteroidota</taxon>
        <taxon>Sphingobacteriia</taxon>
        <taxon>Sphingobacteriales</taxon>
        <taxon>Sphingobacteriaceae</taxon>
        <taxon>Mucilaginibacter</taxon>
    </lineage>
</organism>
<dbReference type="GO" id="GO:0006508">
    <property type="term" value="P:proteolysis"/>
    <property type="evidence" value="ECO:0007669"/>
    <property type="project" value="UniProtKB-KW"/>
</dbReference>
<dbReference type="GO" id="GO:0016829">
    <property type="term" value="F:lyase activity"/>
    <property type="evidence" value="ECO:0007669"/>
    <property type="project" value="UniProtKB-KW"/>
</dbReference>
<evidence type="ECO:0000256" key="1">
    <source>
        <dbReference type="ARBA" id="ARBA00008136"/>
    </source>
</evidence>
<comment type="caution">
    <text evidence="9">The sequence shown here is derived from an EMBL/GenBank/DDBJ whole genome shotgun (WGS) entry which is preliminary data.</text>
</comment>
<gene>
    <name evidence="9" type="ORF">GCM10011425_26090</name>
</gene>
<dbReference type="Proteomes" id="UP000662074">
    <property type="component" value="Unassembled WGS sequence"/>
</dbReference>
<dbReference type="InterPro" id="IPR036590">
    <property type="entry name" value="SRAP-like"/>
</dbReference>
<evidence type="ECO:0000313" key="9">
    <source>
        <dbReference type="EMBL" id="GGI51397.1"/>
    </source>
</evidence>
<keyword evidence="6" id="KW-0238">DNA-binding</keyword>
<keyword evidence="10" id="KW-1185">Reference proteome</keyword>
<evidence type="ECO:0000313" key="10">
    <source>
        <dbReference type="Proteomes" id="UP000662074"/>
    </source>
</evidence>
<evidence type="ECO:0000256" key="7">
    <source>
        <dbReference type="ARBA" id="ARBA00023239"/>
    </source>
</evidence>
<sequence length="226" mass="25788">MCGRVKFSNSTETARRLGVKDSDTPRDGDVNAFAFKGTYIFGLADKAPDTLRHFHWPLVPSWCKEYPEFTTINARSEDMDIKPAYKHLLGKRHCIIAIEGFYEWERTGEKRPFYFSMANGNLMLLAGLWDYNTHLDEPVLSCTVITREPNLIIGEVHNRMPVILTTEQVEIWLNTELPYAQRAEVLQPIENSALLKLEIGKSVNKAGNKSADWFEDLGDSKSCLLF</sequence>
<dbReference type="GO" id="GO:0106300">
    <property type="term" value="P:protein-DNA covalent cross-linking repair"/>
    <property type="evidence" value="ECO:0007669"/>
    <property type="project" value="InterPro"/>
</dbReference>
<evidence type="ECO:0000256" key="3">
    <source>
        <dbReference type="ARBA" id="ARBA00022763"/>
    </source>
</evidence>
<evidence type="ECO:0000256" key="6">
    <source>
        <dbReference type="ARBA" id="ARBA00023125"/>
    </source>
</evidence>
<proteinExistence type="inferred from homology"/>
<comment type="similarity">
    <text evidence="1 8">Belongs to the SOS response-associated peptidase family.</text>
</comment>
<evidence type="ECO:0000256" key="2">
    <source>
        <dbReference type="ARBA" id="ARBA00022670"/>
    </source>
</evidence>
<evidence type="ECO:0000256" key="5">
    <source>
        <dbReference type="ARBA" id="ARBA00023124"/>
    </source>
</evidence>
<accession>A0A917N3V6</accession>